<dbReference type="RefSeq" id="WP_023870748.1">
    <property type="nucleotide sequence ID" value="NZ_MVIL01000003.1"/>
</dbReference>
<dbReference type="EMBL" id="MVIL01000003">
    <property type="protein sequence ID" value="ORB81748.1"/>
    <property type="molecule type" value="Genomic_DNA"/>
</dbReference>
<evidence type="ECO:0000313" key="2">
    <source>
        <dbReference type="Proteomes" id="UP000192847"/>
    </source>
</evidence>
<sequence>MSKISKPRDRWAQVFAAATDRAGMCCGCGYYFAVHGAHRADCTTELARRERDRSGRARCDCCGDKTPVKSLRWDRYRWQCAACAGGLIGAGNGA</sequence>
<evidence type="ECO:0008006" key="3">
    <source>
        <dbReference type="Google" id="ProtNLM"/>
    </source>
</evidence>
<keyword evidence="2" id="KW-1185">Reference proteome</keyword>
<gene>
    <name evidence="1" type="ORF">BST46_01755</name>
</gene>
<dbReference type="Proteomes" id="UP000192847">
    <property type="component" value="Unassembled WGS sequence"/>
</dbReference>
<reference evidence="1 2" key="1">
    <citation type="submission" date="2017-02" db="EMBL/GenBank/DDBJ databases">
        <title>The new phylogeny of genus Mycobacterium.</title>
        <authorList>
            <person name="Tortoli E."/>
            <person name="Trovato A."/>
            <person name="Cirillo D.M."/>
        </authorList>
    </citation>
    <scope>NUCLEOTIDE SEQUENCE [LARGE SCALE GENOMIC DNA]</scope>
    <source>
        <strain evidence="1 2">CCUG 56329</strain>
    </source>
</reference>
<comment type="caution">
    <text evidence="1">The sequence shown here is derived from an EMBL/GenBank/DDBJ whole genome shotgun (WGS) entry which is preliminary data.</text>
</comment>
<organism evidence="1 2">
    <name type="scientific">Mycobacterium timonense</name>
    <dbReference type="NCBI Taxonomy" id="701043"/>
    <lineage>
        <taxon>Bacteria</taxon>
        <taxon>Bacillati</taxon>
        <taxon>Actinomycetota</taxon>
        <taxon>Actinomycetes</taxon>
        <taxon>Mycobacteriales</taxon>
        <taxon>Mycobacteriaceae</taxon>
        <taxon>Mycobacterium</taxon>
        <taxon>Mycobacterium avium complex (MAC)</taxon>
    </lineage>
</organism>
<accession>A0ABX3TSK2</accession>
<name>A0ABX3TSK2_9MYCO</name>
<proteinExistence type="predicted"/>
<evidence type="ECO:0000313" key="1">
    <source>
        <dbReference type="EMBL" id="ORB81748.1"/>
    </source>
</evidence>
<protein>
    <recommendedName>
        <fullName evidence="3">HNH endonuclease</fullName>
    </recommendedName>
</protein>